<accession>A0A443P252</accession>
<dbReference type="EMBL" id="QPKB01000005">
    <property type="protein sequence ID" value="RWR84888.1"/>
    <property type="molecule type" value="Genomic_DNA"/>
</dbReference>
<name>A0A443P252_9MAGN</name>
<evidence type="ECO:0000313" key="2">
    <source>
        <dbReference type="Proteomes" id="UP000283530"/>
    </source>
</evidence>
<protein>
    <submittedName>
        <fullName evidence="1">Uncharacterized protein</fullName>
    </submittedName>
</protein>
<keyword evidence="2" id="KW-1185">Reference proteome</keyword>
<organism evidence="1 2">
    <name type="scientific">Cinnamomum micranthum f. kanehirae</name>
    <dbReference type="NCBI Taxonomy" id="337451"/>
    <lineage>
        <taxon>Eukaryota</taxon>
        <taxon>Viridiplantae</taxon>
        <taxon>Streptophyta</taxon>
        <taxon>Embryophyta</taxon>
        <taxon>Tracheophyta</taxon>
        <taxon>Spermatophyta</taxon>
        <taxon>Magnoliopsida</taxon>
        <taxon>Magnoliidae</taxon>
        <taxon>Laurales</taxon>
        <taxon>Lauraceae</taxon>
        <taxon>Cinnamomum</taxon>
    </lineage>
</organism>
<gene>
    <name evidence="1" type="ORF">CKAN_01372200</name>
</gene>
<dbReference type="Proteomes" id="UP000283530">
    <property type="component" value="Unassembled WGS sequence"/>
</dbReference>
<comment type="caution">
    <text evidence="1">The sequence shown here is derived from an EMBL/GenBank/DDBJ whole genome shotgun (WGS) entry which is preliminary data.</text>
</comment>
<proteinExistence type="predicted"/>
<dbReference type="AlphaFoldDB" id="A0A443P252"/>
<evidence type="ECO:0000313" key="1">
    <source>
        <dbReference type="EMBL" id="RWR84888.1"/>
    </source>
</evidence>
<reference evidence="1 2" key="1">
    <citation type="journal article" date="2019" name="Nat. Plants">
        <title>Stout camphor tree genome fills gaps in understanding of flowering plant genome evolution.</title>
        <authorList>
            <person name="Chaw S.M."/>
            <person name="Liu Y.C."/>
            <person name="Wu Y.W."/>
            <person name="Wang H.Y."/>
            <person name="Lin C.I."/>
            <person name="Wu C.S."/>
            <person name="Ke H.M."/>
            <person name="Chang L.Y."/>
            <person name="Hsu C.Y."/>
            <person name="Yang H.T."/>
            <person name="Sudianto E."/>
            <person name="Hsu M.H."/>
            <person name="Wu K.P."/>
            <person name="Wang L.N."/>
            <person name="Leebens-Mack J.H."/>
            <person name="Tsai I.J."/>
        </authorList>
    </citation>
    <scope>NUCLEOTIDE SEQUENCE [LARGE SCALE GENOMIC DNA]</scope>
    <source>
        <strain evidence="2">cv. Chaw 1501</strain>
        <tissue evidence="1">Young leaves</tissue>
    </source>
</reference>
<sequence>MKSRKISSKFLFTTSHNPEQNTYMALRGKKDDEVLVWLYRVRLYGDFPFVMSQVIKCPFDGFWVSAGWALCFLKVRKDVEGNQQQGTQINLFGGEVKARLYCMKEALEGLEEGS</sequence>